<dbReference type="OrthoDB" id="981191at2"/>
<dbReference type="Pfam" id="PF13577">
    <property type="entry name" value="SnoaL_4"/>
    <property type="match status" value="1"/>
</dbReference>
<dbReference type="Gene3D" id="3.10.450.50">
    <property type="match status" value="1"/>
</dbReference>
<feature type="domain" description="SnoaL-like" evidence="1">
    <location>
        <begin position="4"/>
        <end position="130"/>
    </location>
</feature>
<evidence type="ECO:0000313" key="3">
    <source>
        <dbReference type="Proteomes" id="UP000279994"/>
    </source>
</evidence>
<organism evidence="2 3">
    <name type="scientific">Nocardioides pocheonensis</name>
    <dbReference type="NCBI Taxonomy" id="661485"/>
    <lineage>
        <taxon>Bacteria</taxon>
        <taxon>Bacillati</taxon>
        <taxon>Actinomycetota</taxon>
        <taxon>Actinomycetes</taxon>
        <taxon>Propionibacteriales</taxon>
        <taxon>Nocardioidaceae</taxon>
        <taxon>Nocardioides</taxon>
    </lineage>
</organism>
<proteinExistence type="predicted"/>
<sequence>MDLQELSDRQEIVDVITRYTRAIDTRSWDDLDAVFTADAILDYSAVGGPADVLPVAKPWVAQGLGGFLRYQHVIGQVSIELDGDTARATAYFTNPMVAPGPNGGETLVEVGGYYHHELVRTPDGWRSRRMVDDNVWMRGF</sequence>
<keyword evidence="3" id="KW-1185">Reference proteome</keyword>
<protein>
    <submittedName>
        <fullName evidence="2">Nuclear transport factor 2 family protein</fullName>
    </submittedName>
</protein>
<dbReference type="Proteomes" id="UP000279994">
    <property type="component" value="Unassembled WGS sequence"/>
</dbReference>
<dbReference type="AlphaFoldDB" id="A0A3N0GS21"/>
<dbReference type="InterPro" id="IPR032710">
    <property type="entry name" value="NTF2-like_dom_sf"/>
</dbReference>
<dbReference type="SUPFAM" id="SSF54427">
    <property type="entry name" value="NTF2-like"/>
    <property type="match status" value="1"/>
</dbReference>
<name>A0A3N0GS21_9ACTN</name>
<gene>
    <name evidence="2" type="ORF">EFL26_09700</name>
</gene>
<comment type="caution">
    <text evidence="2">The sequence shown here is derived from an EMBL/GenBank/DDBJ whole genome shotgun (WGS) entry which is preliminary data.</text>
</comment>
<dbReference type="InterPro" id="IPR037401">
    <property type="entry name" value="SnoaL-like"/>
</dbReference>
<evidence type="ECO:0000313" key="2">
    <source>
        <dbReference type="EMBL" id="RNM14976.1"/>
    </source>
</evidence>
<reference evidence="2 3" key="1">
    <citation type="submission" date="2018-11" db="EMBL/GenBank/DDBJ databases">
        <authorList>
            <person name="Li F."/>
        </authorList>
    </citation>
    <scope>NUCLEOTIDE SEQUENCE [LARGE SCALE GENOMIC DNA]</scope>
    <source>
        <strain evidence="2 3">Gsoil 818</strain>
    </source>
</reference>
<dbReference type="RefSeq" id="WP_123222688.1">
    <property type="nucleotide sequence ID" value="NZ_RJSF01000036.1"/>
</dbReference>
<evidence type="ECO:0000259" key="1">
    <source>
        <dbReference type="Pfam" id="PF13577"/>
    </source>
</evidence>
<accession>A0A3N0GS21</accession>
<dbReference type="EMBL" id="RJSF01000036">
    <property type="protein sequence ID" value="RNM14976.1"/>
    <property type="molecule type" value="Genomic_DNA"/>
</dbReference>